<proteinExistence type="predicted"/>
<dbReference type="Proteomes" id="UP000324222">
    <property type="component" value="Unassembled WGS sequence"/>
</dbReference>
<comment type="caution">
    <text evidence="1">The sequence shown here is derived from an EMBL/GenBank/DDBJ whole genome shotgun (WGS) entry which is preliminary data.</text>
</comment>
<gene>
    <name evidence="1" type="ORF">E2C01_046851</name>
</gene>
<dbReference type="EMBL" id="VSRR010011292">
    <property type="protein sequence ID" value="MPC52969.1"/>
    <property type="molecule type" value="Genomic_DNA"/>
</dbReference>
<evidence type="ECO:0000313" key="1">
    <source>
        <dbReference type="EMBL" id="MPC52969.1"/>
    </source>
</evidence>
<keyword evidence="2" id="KW-1185">Reference proteome</keyword>
<reference evidence="1 2" key="1">
    <citation type="submission" date="2019-05" db="EMBL/GenBank/DDBJ databases">
        <title>Another draft genome of Portunus trituberculatus and its Hox gene families provides insights of decapod evolution.</title>
        <authorList>
            <person name="Jeong J.-H."/>
            <person name="Song I."/>
            <person name="Kim S."/>
            <person name="Choi T."/>
            <person name="Kim D."/>
            <person name="Ryu S."/>
            <person name="Kim W."/>
        </authorList>
    </citation>
    <scope>NUCLEOTIDE SEQUENCE [LARGE SCALE GENOMIC DNA]</scope>
    <source>
        <tissue evidence="1">Muscle</tissue>
    </source>
</reference>
<sequence length="60" mass="6484">MCPSTEDFWASLVSKASSSDTRTNTYTGELGSRGSPEWGGVGMCRDAGWEGSGSRTYWNL</sequence>
<name>A0A5B7G5X5_PORTR</name>
<organism evidence="1 2">
    <name type="scientific">Portunus trituberculatus</name>
    <name type="common">Swimming crab</name>
    <name type="synonym">Neptunus trituberculatus</name>
    <dbReference type="NCBI Taxonomy" id="210409"/>
    <lineage>
        <taxon>Eukaryota</taxon>
        <taxon>Metazoa</taxon>
        <taxon>Ecdysozoa</taxon>
        <taxon>Arthropoda</taxon>
        <taxon>Crustacea</taxon>
        <taxon>Multicrustacea</taxon>
        <taxon>Malacostraca</taxon>
        <taxon>Eumalacostraca</taxon>
        <taxon>Eucarida</taxon>
        <taxon>Decapoda</taxon>
        <taxon>Pleocyemata</taxon>
        <taxon>Brachyura</taxon>
        <taxon>Eubrachyura</taxon>
        <taxon>Portunoidea</taxon>
        <taxon>Portunidae</taxon>
        <taxon>Portuninae</taxon>
        <taxon>Portunus</taxon>
    </lineage>
</organism>
<dbReference type="AlphaFoldDB" id="A0A5B7G5X5"/>
<evidence type="ECO:0000313" key="2">
    <source>
        <dbReference type="Proteomes" id="UP000324222"/>
    </source>
</evidence>
<protein>
    <submittedName>
        <fullName evidence="1">Uncharacterized protein</fullName>
    </submittedName>
</protein>
<accession>A0A5B7G5X5</accession>